<feature type="domain" description="GGDEF" evidence="2">
    <location>
        <begin position="254"/>
        <end position="386"/>
    </location>
</feature>
<dbReference type="SUPFAM" id="SSF55073">
    <property type="entry name" value="Nucleotide cyclase"/>
    <property type="match status" value="1"/>
</dbReference>
<dbReference type="PANTHER" id="PTHR45138">
    <property type="entry name" value="REGULATORY COMPONENTS OF SENSORY TRANSDUCTION SYSTEM"/>
    <property type="match status" value="1"/>
</dbReference>
<reference evidence="3 4" key="1">
    <citation type="journal article" date="2015" name="J. Biotechnol.">
        <title>Complete genome sequence of Paenibacillus beijingensis 7188(T) (=DSM 24997(T)), a novel rhizobacterium from jujube garden soil.</title>
        <authorList>
            <person name="Kwak Y."/>
            <person name="Shin J.H."/>
        </authorList>
    </citation>
    <scope>NUCLEOTIDE SEQUENCE [LARGE SCALE GENOMIC DNA]</scope>
    <source>
        <strain evidence="3 4">DSM 24997</strain>
    </source>
</reference>
<accession>A0A0D5NKW3</accession>
<dbReference type="Gene3D" id="3.30.70.270">
    <property type="match status" value="1"/>
</dbReference>
<reference evidence="4" key="2">
    <citation type="submission" date="2015-03" db="EMBL/GenBank/DDBJ databases">
        <title>Genome sequence of Paenibacillus beijingensis strain DSM 24997T.</title>
        <authorList>
            <person name="Kwak Y."/>
            <person name="Shin J.-H."/>
        </authorList>
    </citation>
    <scope>NUCLEOTIDE SEQUENCE [LARGE SCALE GENOMIC DNA]</scope>
    <source>
        <strain evidence="4">DSM 24997</strain>
    </source>
</reference>
<dbReference type="InterPro" id="IPR029787">
    <property type="entry name" value="Nucleotide_cyclase"/>
</dbReference>
<organism evidence="3 4">
    <name type="scientific">Paenibacillus beijingensis</name>
    <dbReference type="NCBI Taxonomy" id="1126833"/>
    <lineage>
        <taxon>Bacteria</taxon>
        <taxon>Bacillati</taxon>
        <taxon>Bacillota</taxon>
        <taxon>Bacilli</taxon>
        <taxon>Bacillales</taxon>
        <taxon>Paenibacillaceae</taxon>
        <taxon>Paenibacillus</taxon>
    </lineage>
</organism>
<name>A0A0D5NKW3_9BACL</name>
<dbReference type="GO" id="GO:0052621">
    <property type="term" value="F:diguanylate cyclase activity"/>
    <property type="evidence" value="ECO:0007669"/>
    <property type="project" value="TreeGrafter"/>
</dbReference>
<feature type="transmembrane region" description="Helical" evidence="1">
    <location>
        <begin position="123"/>
        <end position="144"/>
    </location>
</feature>
<dbReference type="FunFam" id="3.30.70.270:FF:000001">
    <property type="entry name" value="Diguanylate cyclase domain protein"/>
    <property type="match status" value="1"/>
</dbReference>
<feature type="transmembrane region" description="Helical" evidence="1">
    <location>
        <begin position="12"/>
        <end position="28"/>
    </location>
</feature>
<dbReference type="PATRIC" id="fig|1126833.4.peg.3480"/>
<dbReference type="CDD" id="cd01949">
    <property type="entry name" value="GGDEF"/>
    <property type="match status" value="1"/>
</dbReference>
<dbReference type="Proteomes" id="UP000032633">
    <property type="component" value="Chromosome"/>
</dbReference>
<evidence type="ECO:0000256" key="1">
    <source>
        <dbReference type="SAM" id="Phobius"/>
    </source>
</evidence>
<keyword evidence="4" id="KW-1185">Reference proteome</keyword>
<dbReference type="AlphaFoldDB" id="A0A0D5NKW3"/>
<feature type="transmembrane region" description="Helical" evidence="1">
    <location>
        <begin position="151"/>
        <end position="172"/>
    </location>
</feature>
<proteinExistence type="predicted"/>
<keyword evidence="1" id="KW-0812">Transmembrane</keyword>
<dbReference type="NCBIfam" id="TIGR00254">
    <property type="entry name" value="GGDEF"/>
    <property type="match status" value="1"/>
</dbReference>
<dbReference type="EMBL" id="CP011058">
    <property type="protein sequence ID" value="AJY75765.1"/>
    <property type="molecule type" value="Genomic_DNA"/>
</dbReference>
<keyword evidence="1" id="KW-1133">Transmembrane helix</keyword>
<dbReference type="HOGENOM" id="CLU_000445_11_1_9"/>
<dbReference type="PROSITE" id="PS50887">
    <property type="entry name" value="GGDEF"/>
    <property type="match status" value="1"/>
</dbReference>
<dbReference type="STRING" id="1126833.VN24_15900"/>
<dbReference type="SMART" id="SM00267">
    <property type="entry name" value="GGDEF"/>
    <property type="match status" value="1"/>
</dbReference>
<sequence>MNFLLDMKTVFVLLMIGHLFTVILISAYRRQHAKDSTVNTFFGAKLAQALAWLLVALRGQIPDYLSVSAGNTLLFLGEALETAALLKLQGAFNQKIKRIYIILSAVNFAAFHAVFLLYNVEYIRIAVASFGTAAYIIIPVWLMIRRRDSSLLNVMVGYLYLLVFISLIGRGILALRPGSSMGLFTPDLFQTLTFVSIYLVMILGNTGFVLLSKEQADRELLRVASYDDLTGTLNRRTFILRSRQCLADYARKKAPVSLLLFDIDHFKTINDTYGHSAGDMVLELLASRIQEQLGAGDLFGRYGGDEFAVLMPGADETASGRTAERIREVVSSVTLPDIPLTFTISGGLVTVVPDQRTQLELLYTLTDNALYSVKKSGRNGVQRSRLQLDSG</sequence>
<dbReference type="InterPro" id="IPR050469">
    <property type="entry name" value="Diguanylate_Cyclase"/>
</dbReference>
<dbReference type="PANTHER" id="PTHR45138:SF9">
    <property type="entry name" value="DIGUANYLATE CYCLASE DGCM-RELATED"/>
    <property type="match status" value="1"/>
</dbReference>
<evidence type="ECO:0000313" key="4">
    <source>
        <dbReference type="Proteomes" id="UP000032633"/>
    </source>
</evidence>
<feature type="transmembrane region" description="Helical" evidence="1">
    <location>
        <begin position="98"/>
        <end position="117"/>
    </location>
</feature>
<feature type="transmembrane region" description="Helical" evidence="1">
    <location>
        <begin position="192"/>
        <end position="212"/>
    </location>
</feature>
<protein>
    <recommendedName>
        <fullName evidence="2">GGDEF domain-containing protein</fullName>
    </recommendedName>
</protein>
<gene>
    <name evidence="3" type="ORF">VN24_15900</name>
</gene>
<dbReference type="InterPro" id="IPR000160">
    <property type="entry name" value="GGDEF_dom"/>
</dbReference>
<dbReference type="Pfam" id="PF00990">
    <property type="entry name" value="GGDEF"/>
    <property type="match status" value="1"/>
</dbReference>
<evidence type="ECO:0000313" key="3">
    <source>
        <dbReference type="EMBL" id="AJY75765.1"/>
    </source>
</evidence>
<dbReference type="InterPro" id="IPR043128">
    <property type="entry name" value="Rev_trsase/Diguanyl_cyclase"/>
</dbReference>
<dbReference type="RefSeq" id="WP_045671193.1">
    <property type="nucleotide sequence ID" value="NZ_CP011058.1"/>
</dbReference>
<keyword evidence="1" id="KW-0472">Membrane</keyword>
<evidence type="ECO:0000259" key="2">
    <source>
        <dbReference type="PROSITE" id="PS50887"/>
    </source>
</evidence>
<dbReference type="KEGG" id="pbj:VN24_15900"/>
<dbReference type="OrthoDB" id="9759607at2"/>